<dbReference type="InterPro" id="IPR050204">
    <property type="entry name" value="AraC_XylS_family_regulators"/>
</dbReference>
<evidence type="ECO:0000256" key="3">
    <source>
        <dbReference type="ARBA" id="ARBA00023163"/>
    </source>
</evidence>
<protein>
    <submittedName>
        <fullName evidence="5">AraC family transcriptional regulator</fullName>
    </submittedName>
</protein>
<dbReference type="PANTHER" id="PTHR46796:SF15">
    <property type="entry name" value="BLL1074 PROTEIN"/>
    <property type="match status" value="1"/>
</dbReference>
<proteinExistence type="predicted"/>
<gene>
    <name evidence="5" type="ORF">OG515_25290</name>
</gene>
<dbReference type="InterPro" id="IPR046532">
    <property type="entry name" value="DUF6597"/>
</dbReference>
<dbReference type="PANTHER" id="PTHR46796">
    <property type="entry name" value="HTH-TYPE TRANSCRIPTIONAL ACTIVATOR RHAS-RELATED"/>
    <property type="match status" value="1"/>
</dbReference>
<evidence type="ECO:0000256" key="2">
    <source>
        <dbReference type="ARBA" id="ARBA00023125"/>
    </source>
</evidence>
<keyword evidence="1" id="KW-0805">Transcription regulation</keyword>
<evidence type="ECO:0000313" key="6">
    <source>
        <dbReference type="Proteomes" id="UP001432060"/>
    </source>
</evidence>
<dbReference type="Pfam" id="PF12833">
    <property type="entry name" value="HTH_18"/>
    <property type="match status" value="1"/>
</dbReference>
<name>A0ABZ1XRB1_9ACTN</name>
<keyword evidence="6" id="KW-1185">Reference proteome</keyword>
<dbReference type="PROSITE" id="PS01124">
    <property type="entry name" value="HTH_ARAC_FAMILY_2"/>
    <property type="match status" value="1"/>
</dbReference>
<reference evidence="5" key="1">
    <citation type="submission" date="2022-10" db="EMBL/GenBank/DDBJ databases">
        <title>The complete genomes of actinobacterial strains from the NBC collection.</title>
        <authorList>
            <person name="Joergensen T.S."/>
            <person name="Alvarez Arevalo M."/>
            <person name="Sterndorff E.B."/>
            <person name="Faurdal D."/>
            <person name="Vuksanovic O."/>
            <person name="Mourched A.-S."/>
            <person name="Charusanti P."/>
            <person name="Shaw S."/>
            <person name="Blin K."/>
            <person name="Weber T."/>
        </authorList>
    </citation>
    <scope>NUCLEOTIDE SEQUENCE</scope>
    <source>
        <strain evidence="5">NBC_00668</strain>
    </source>
</reference>
<dbReference type="SMART" id="SM00342">
    <property type="entry name" value="HTH_ARAC"/>
    <property type="match status" value="1"/>
</dbReference>
<keyword evidence="3" id="KW-0804">Transcription</keyword>
<evidence type="ECO:0000256" key="1">
    <source>
        <dbReference type="ARBA" id="ARBA00023015"/>
    </source>
</evidence>
<dbReference type="Pfam" id="PF20240">
    <property type="entry name" value="DUF6597"/>
    <property type="match status" value="1"/>
</dbReference>
<dbReference type="Proteomes" id="UP001432060">
    <property type="component" value="Chromosome"/>
</dbReference>
<organism evidence="5 6">
    <name type="scientific">Streptomyces melanogenes</name>
    <dbReference type="NCBI Taxonomy" id="67326"/>
    <lineage>
        <taxon>Bacteria</taxon>
        <taxon>Bacillati</taxon>
        <taxon>Actinomycetota</taxon>
        <taxon>Actinomycetes</taxon>
        <taxon>Kitasatosporales</taxon>
        <taxon>Streptomycetaceae</taxon>
        <taxon>Streptomyces</taxon>
    </lineage>
</organism>
<dbReference type="Gene3D" id="1.10.10.60">
    <property type="entry name" value="Homeodomain-like"/>
    <property type="match status" value="1"/>
</dbReference>
<evidence type="ECO:0000313" key="5">
    <source>
        <dbReference type="EMBL" id="WUT85267.1"/>
    </source>
</evidence>
<feature type="domain" description="HTH araC/xylS-type" evidence="4">
    <location>
        <begin position="158"/>
        <end position="249"/>
    </location>
</feature>
<accession>A0ABZ1XRB1</accession>
<dbReference type="InterPro" id="IPR018060">
    <property type="entry name" value="HTH_AraC"/>
</dbReference>
<dbReference type="EMBL" id="CP109019">
    <property type="protein sequence ID" value="WUT85267.1"/>
    <property type="molecule type" value="Genomic_DNA"/>
</dbReference>
<dbReference type="RefSeq" id="WP_329401662.1">
    <property type="nucleotide sequence ID" value="NZ_CP109019.1"/>
</dbReference>
<dbReference type="SUPFAM" id="SSF46689">
    <property type="entry name" value="Homeodomain-like"/>
    <property type="match status" value="2"/>
</dbReference>
<keyword evidence="2" id="KW-0238">DNA-binding</keyword>
<dbReference type="InterPro" id="IPR009057">
    <property type="entry name" value="Homeodomain-like_sf"/>
</dbReference>
<sequence length="258" mass="28124">MRPFLRSYAGYWDSGLSPYEVRVVPTGRAVLVINLGEPFAQVRRIGAPGTGSGRIGSMVVGLEDSPTLCVHRGGQEAIRLELTPLGAYRLFALPMGELAQHVVELHHILGPGAELLVERLAASRDWAERFDLLDGALLDRLGRGPDPAPEVGHAYHLLARTAGTIQVARICAEVGWSKGYLIRRFTEQIGLTPKTYGRVLRFDRAVRMLARGGATLAETSAVCGFYDQAHLNREFRALADTTPGRMLSARQVEGALTL</sequence>
<evidence type="ECO:0000259" key="4">
    <source>
        <dbReference type="PROSITE" id="PS01124"/>
    </source>
</evidence>